<organism evidence="3 4">
    <name type="scientific">Leucobacter iarius</name>
    <dbReference type="NCBI Taxonomy" id="333963"/>
    <lineage>
        <taxon>Bacteria</taxon>
        <taxon>Bacillati</taxon>
        <taxon>Actinomycetota</taxon>
        <taxon>Actinomycetes</taxon>
        <taxon>Micrococcales</taxon>
        <taxon>Microbacteriaceae</taxon>
        <taxon>Leucobacter</taxon>
    </lineage>
</organism>
<dbReference type="EMBL" id="BAAAOB010000005">
    <property type="protein sequence ID" value="GAA1799448.1"/>
    <property type="molecule type" value="Genomic_DNA"/>
</dbReference>
<feature type="compositionally biased region" description="Low complexity" evidence="1">
    <location>
        <begin position="352"/>
        <end position="363"/>
    </location>
</feature>
<name>A0ABP4Y115_9MICO</name>
<evidence type="ECO:0000256" key="2">
    <source>
        <dbReference type="SAM" id="Phobius"/>
    </source>
</evidence>
<dbReference type="RefSeq" id="WP_344033492.1">
    <property type="nucleotide sequence ID" value="NZ_BAAAOB010000005.1"/>
</dbReference>
<gene>
    <name evidence="3" type="ORF">GCM10009768_30590</name>
</gene>
<feature type="region of interest" description="Disordered" evidence="1">
    <location>
        <begin position="338"/>
        <end position="363"/>
    </location>
</feature>
<keyword evidence="4" id="KW-1185">Reference proteome</keyword>
<feature type="transmembrane region" description="Helical" evidence="2">
    <location>
        <begin position="420"/>
        <end position="438"/>
    </location>
</feature>
<dbReference type="SUPFAM" id="SSF48726">
    <property type="entry name" value="Immunoglobulin"/>
    <property type="match status" value="1"/>
</dbReference>
<keyword evidence="2" id="KW-0472">Membrane</keyword>
<evidence type="ECO:0000256" key="1">
    <source>
        <dbReference type="SAM" id="MobiDB-lite"/>
    </source>
</evidence>
<dbReference type="Gene3D" id="2.60.40.10">
    <property type="entry name" value="Immunoglobulins"/>
    <property type="match status" value="1"/>
</dbReference>
<comment type="caution">
    <text evidence="3">The sequence shown here is derived from an EMBL/GenBank/DDBJ whole genome shotgun (WGS) entry which is preliminary data.</text>
</comment>
<dbReference type="SUPFAM" id="SSF51004">
    <property type="entry name" value="C-terminal (heme d1) domain of cytochrome cd1-nitrite reductase"/>
    <property type="match status" value="1"/>
</dbReference>
<protein>
    <recommendedName>
        <fullName evidence="5">Ig-like domain-containing protein</fullName>
    </recommendedName>
</protein>
<keyword evidence="2" id="KW-0812">Transmembrane</keyword>
<dbReference type="InterPro" id="IPR011048">
    <property type="entry name" value="Haem_d1_sf"/>
</dbReference>
<accession>A0ABP4Y115</accession>
<evidence type="ECO:0008006" key="5">
    <source>
        <dbReference type="Google" id="ProtNLM"/>
    </source>
</evidence>
<keyword evidence="2" id="KW-1133">Transmembrane helix</keyword>
<dbReference type="InterPro" id="IPR036179">
    <property type="entry name" value="Ig-like_dom_sf"/>
</dbReference>
<dbReference type="Proteomes" id="UP001500851">
    <property type="component" value="Unassembled WGS sequence"/>
</dbReference>
<evidence type="ECO:0000313" key="4">
    <source>
        <dbReference type="Proteomes" id="UP001500851"/>
    </source>
</evidence>
<proteinExistence type="predicted"/>
<dbReference type="InterPro" id="IPR015943">
    <property type="entry name" value="WD40/YVTN_repeat-like_dom_sf"/>
</dbReference>
<dbReference type="PANTHER" id="PTHR47197:SF3">
    <property type="entry name" value="DIHYDRO-HEME D1 DEHYDROGENASE"/>
    <property type="match status" value="1"/>
</dbReference>
<reference evidence="4" key="1">
    <citation type="journal article" date="2019" name="Int. J. Syst. Evol. Microbiol.">
        <title>The Global Catalogue of Microorganisms (GCM) 10K type strain sequencing project: providing services to taxonomists for standard genome sequencing and annotation.</title>
        <authorList>
            <consortium name="The Broad Institute Genomics Platform"/>
            <consortium name="The Broad Institute Genome Sequencing Center for Infectious Disease"/>
            <person name="Wu L."/>
            <person name="Ma J."/>
        </authorList>
    </citation>
    <scope>NUCLEOTIDE SEQUENCE [LARGE SCALE GENOMIC DNA]</scope>
    <source>
        <strain evidence="4">JCM 14736</strain>
    </source>
</reference>
<sequence length="448" mass="44451">MAIDPDRDLVYVASRTEGLVYGRDGADLTGVRTIAVPNEPFNLAVGPTGVLYASQYTGNNTQRSLAVVLPGASAPAVTLPVGKSPIGGTLSPDGKTLYVANLSDRFISVFDITTPGGPVSAGQLATPTFFSETITPSADGSRLYVADNSSAAPVIDTATGVIRSTLPLANTFFQSDDPGLNSMFVTAPFSGAVGIVDRTTGALAQTLGGIPRPYYIATNPVTNASYVTTLAGNQLTKITPVAPPIEAVDPTDQTVQEGQTATFTAGVTSGTPDSVRWERRADAGAAWEPIPGATAASYTTPATALADSGSQYRAVFSVAGQEITSGPATLTVLEDTGAGADQDANAGSGQEANSGSGSDAAANAASGANASASASANASANASAASGASADSNAAANGGAGGGSNGAKPGLAVTGAASDGSVWILGALLLAGCAVLFLSRARRNRVAR</sequence>
<evidence type="ECO:0000313" key="3">
    <source>
        <dbReference type="EMBL" id="GAA1799448.1"/>
    </source>
</evidence>
<dbReference type="InterPro" id="IPR051200">
    <property type="entry name" value="Host-pathogen_enzymatic-act"/>
</dbReference>
<dbReference type="Gene3D" id="2.130.10.10">
    <property type="entry name" value="YVTN repeat-like/Quinoprotein amine dehydrogenase"/>
    <property type="match status" value="2"/>
</dbReference>
<dbReference type="PANTHER" id="PTHR47197">
    <property type="entry name" value="PROTEIN NIRF"/>
    <property type="match status" value="1"/>
</dbReference>
<dbReference type="InterPro" id="IPR013783">
    <property type="entry name" value="Ig-like_fold"/>
</dbReference>